<feature type="region of interest" description="Disordered" evidence="1">
    <location>
        <begin position="2017"/>
        <end position="2101"/>
    </location>
</feature>
<feature type="domain" description="Trafficking protein particle complex subunit 13 N-terminal" evidence="2">
    <location>
        <begin position="1552"/>
        <end position="1723"/>
    </location>
</feature>
<dbReference type="InterPro" id="IPR019734">
    <property type="entry name" value="TPR_rpt"/>
</dbReference>
<dbReference type="HOGENOM" id="CLU_230734_0_0_1"/>
<dbReference type="Pfam" id="PF23647">
    <property type="entry name" value="TRAPPC13_M"/>
    <property type="match status" value="1"/>
</dbReference>
<dbReference type="PANTHER" id="PTHR13134:SF3">
    <property type="entry name" value="TRAFFICKING PROTEIN PARTICLE COMPLEX SUBUNIT 13"/>
    <property type="match status" value="1"/>
</dbReference>
<dbReference type="InParanoid" id="W4KK10"/>
<protein>
    <submittedName>
        <fullName evidence="4">Uncharacterized protein</fullName>
    </submittedName>
</protein>
<dbReference type="Gene3D" id="1.25.40.10">
    <property type="entry name" value="Tetratricopeptide repeat domain"/>
    <property type="match status" value="6"/>
</dbReference>
<dbReference type="GO" id="GO:1990072">
    <property type="term" value="C:TRAPPIII protein complex"/>
    <property type="evidence" value="ECO:0007669"/>
    <property type="project" value="TreeGrafter"/>
</dbReference>
<dbReference type="SMART" id="SM00028">
    <property type="entry name" value="TPR"/>
    <property type="match status" value="10"/>
</dbReference>
<dbReference type="EMBL" id="KI925455">
    <property type="protein sequence ID" value="ETW85665.1"/>
    <property type="molecule type" value="Genomic_DNA"/>
</dbReference>
<evidence type="ECO:0000313" key="4">
    <source>
        <dbReference type="EMBL" id="ETW85665.1"/>
    </source>
</evidence>
<organism evidence="4 5">
    <name type="scientific">Heterobasidion irregulare (strain TC 32-1)</name>
    <dbReference type="NCBI Taxonomy" id="747525"/>
    <lineage>
        <taxon>Eukaryota</taxon>
        <taxon>Fungi</taxon>
        <taxon>Dikarya</taxon>
        <taxon>Basidiomycota</taxon>
        <taxon>Agaricomycotina</taxon>
        <taxon>Agaricomycetes</taxon>
        <taxon>Russulales</taxon>
        <taxon>Bondarzewiaceae</taxon>
        <taxon>Heterobasidion</taxon>
        <taxon>Heterobasidion annosum species complex</taxon>
    </lineage>
</organism>
<feature type="compositionally biased region" description="Low complexity" evidence="1">
    <location>
        <begin position="26"/>
        <end position="40"/>
    </location>
</feature>
<evidence type="ECO:0000259" key="3">
    <source>
        <dbReference type="Pfam" id="PF23647"/>
    </source>
</evidence>
<dbReference type="KEGG" id="hir:HETIRDRAFT_443577"/>
<gene>
    <name evidence="4" type="ORF">HETIRDRAFT_443577</name>
</gene>
<dbReference type="RefSeq" id="XP_009542500.1">
    <property type="nucleotide sequence ID" value="XM_009544205.1"/>
</dbReference>
<dbReference type="PANTHER" id="PTHR13134">
    <property type="entry name" value="TRAFFICKING PROTEIN PARTICLE COMPLEX SUBUNIT 13"/>
    <property type="match status" value="1"/>
</dbReference>
<accession>W4KK10</accession>
<dbReference type="eggNOG" id="KOG2625">
    <property type="taxonomic scope" value="Eukaryota"/>
</dbReference>
<dbReference type="InterPro" id="IPR011990">
    <property type="entry name" value="TPR-like_helical_dom_sf"/>
</dbReference>
<evidence type="ECO:0000313" key="5">
    <source>
        <dbReference type="Proteomes" id="UP000030671"/>
    </source>
</evidence>
<dbReference type="SUPFAM" id="SSF81901">
    <property type="entry name" value="HCP-like"/>
    <property type="match status" value="2"/>
</dbReference>
<dbReference type="Pfam" id="PF13374">
    <property type="entry name" value="TPR_10"/>
    <property type="match status" value="2"/>
</dbReference>
<dbReference type="OrthoDB" id="10250284at2759"/>
<feature type="compositionally biased region" description="Polar residues" evidence="1">
    <location>
        <begin position="1892"/>
        <end position="1909"/>
    </location>
</feature>
<dbReference type="InterPro" id="IPR010378">
    <property type="entry name" value="TRAPPC13"/>
</dbReference>
<dbReference type="InterPro" id="IPR055427">
    <property type="entry name" value="TRAPPC13_N"/>
</dbReference>
<reference evidence="4 5" key="1">
    <citation type="journal article" date="2012" name="New Phytol.">
        <title>Insight into trade-off between wood decay and parasitism from the genome of a fungal forest pathogen.</title>
        <authorList>
            <person name="Olson A."/>
            <person name="Aerts A."/>
            <person name="Asiegbu F."/>
            <person name="Belbahri L."/>
            <person name="Bouzid O."/>
            <person name="Broberg A."/>
            <person name="Canback B."/>
            <person name="Coutinho P.M."/>
            <person name="Cullen D."/>
            <person name="Dalman K."/>
            <person name="Deflorio G."/>
            <person name="van Diepen L.T."/>
            <person name="Dunand C."/>
            <person name="Duplessis S."/>
            <person name="Durling M."/>
            <person name="Gonthier P."/>
            <person name="Grimwood J."/>
            <person name="Fossdal C.G."/>
            <person name="Hansson D."/>
            <person name="Henrissat B."/>
            <person name="Hietala A."/>
            <person name="Himmelstrand K."/>
            <person name="Hoffmeister D."/>
            <person name="Hogberg N."/>
            <person name="James T.Y."/>
            <person name="Karlsson M."/>
            <person name="Kohler A."/>
            <person name="Kues U."/>
            <person name="Lee Y.H."/>
            <person name="Lin Y.C."/>
            <person name="Lind M."/>
            <person name="Lindquist E."/>
            <person name="Lombard V."/>
            <person name="Lucas S."/>
            <person name="Lunden K."/>
            <person name="Morin E."/>
            <person name="Murat C."/>
            <person name="Park J."/>
            <person name="Raffaello T."/>
            <person name="Rouze P."/>
            <person name="Salamov A."/>
            <person name="Schmutz J."/>
            <person name="Solheim H."/>
            <person name="Stahlberg J."/>
            <person name="Velez H."/>
            <person name="de Vries R.P."/>
            <person name="Wiebenga A."/>
            <person name="Woodward S."/>
            <person name="Yakovlev I."/>
            <person name="Garbelotto M."/>
            <person name="Martin F."/>
            <person name="Grigoriev I.V."/>
            <person name="Stenlid J."/>
        </authorList>
    </citation>
    <scope>NUCLEOTIDE SEQUENCE [LARGE SCALE GENOMIC DNA]</scope>
    <source>
        <strain evidence="4 5">TC 32-1</strain>
    </source>
</reference>
<name>W4KK10_HETIT</name>
<feature type="domain" description="Trafficking protein particle complex subunit 13 middle" evidence="3">
    <location>
        <begin position="1727"/>
        <end position="1870"/>
    </location>
</feature>
<feature type="region of interest" description="Disordered" evidence="1">
    <location>
        <begin position="1"/>
        <end position="42"/>
    </location>
</feature>
<feature type="region of interest" description="Disordered" evidence="1">
    <location>
        <begin position="2121"/>
        <end position="2145"/>
    </location>
</feature>
<dbReference type="Pfam" id="PF06159">
    <property type="entry name" value="TRAPPC13_N"/>
    <property type="match status" value="1"/>
</dbReference>
<dbReference type="Proteomes" id="UP000030671">
    <property type="component" value="Unassembled WGS sequence"/>
</dbReference>
<feature type="region of interest" description="Disordered" evidence="1">
    <location>
        <begin position="1892"/>
        <end position="1946"/>
    </location>
</feature>
<evidence type="ECO:0000259" key="2">
    <source>
        <dbReference type="Pfam" id="PF06159"/>
    </source>
</evidence>
<dbReference type="STRING" id="747525.W4KK10"/>
<evidence type="ECO:0000256" key="1">
    <source>
        <dbReference type="SAM" id="MobiDB-lite"/>
    </source>
</evidence>
<dbReference type="InterPro" id="IPR055429">
    <property type="entry name" value="TRAPPC13_M"/>
</dbReference>
<keyword evidence="5" id="KW-1185">Reference proteome</keyword>
<feature type="compositionally biased region" description="Polar residues" evidence="1">
    <location>
        <begin position="2017"/>
        <end position="2026"/>
    </location>
</feature>
<dbReference type="GeneID" id="20675533"/>
<proteinExistence type="predicted"/>
<sequence>MSGTHNNRAQGDPSGKDTSMAAVMCSATSEAEPSAEGSSELPEDDIIESQVCDADALDALSYSIVQEWKQESQLSSLETTLDLLREARNSQSTDKDDIPYRDSTKDFALVLVVKYVWTGHDAALNGAVKVITDALESETGCHESDVAQERRTEANVKRLTSMYLFANALLLHNLHTRQARSLDEAISVAQEGLRLQAPSHRIHSHLLGILSAALVIKYILEGRAHDVAEALRTSAQRSAMQAEARESFERGQTVYHEVLDRPAEWRCDFFEETGREFDLEECIALHEEHLLFFPATHRSRPKLLADLASALSMRSEKKGQRGDMERTVKLCREALRLVPAPHPIRLMVLSNLVNALWGRFEQEGELDDLGEAISLLREALVLCAAPHAAYPMLLNNLVDAVSVRFEKNRKLDDLEEAILLRRDTLTLRPAPDPGRCDFLNRLAKLLMTRVEQYRRLVDLEEAISLVREAAMLCPASHSDHPKLLDNLANMLSERYEHGGRAEDLDEAIELHRRALALFPAPHPSRAISLSNLAGSLQNRFEQRCQLADLEEAILPLREALMLCPFPQPNHSNLLNNLGTALSKQFEERGQIDDLEEAIVLYRKALLLHPAPHPTRPKSLNSLANALMTRFEQKADLDDAAEAVLLMREALTLSPAPHSDHSMSLHNLANVLIRRFEKKGQIADLQEATVLYRKALALHSASHSGRPKSLSNLAATLHILFKEESQLDVLEESILLVREALVSRPATHADRPMLLNSLALVLSSRFAQKGHQRDLGEAFSLHRDALLLRPAPHYKRPASLSNLASVLLERFEQEGRPDDLAEAISLGREAIALCPAPHRNRVKALNNVGNALLSRFRQGGQVEDIDEAVSLLREAHLLSPSSHNDYTISLNNLANALCRRFAYKGAPNDLEEAVLLLREVLVLHPAPHLDHPKSLSNLADALQSRYSQGGQLDDLEEAILLLREAYTFLPTPHAGQSKSLSNMAIALHSRFERKGQIDDLEEAISLERESLALRAAPHPNRWTSLNTLATALRSRFKQQGKLDDVEEAVLHLREALALCPAPHLSRSNLVYNLAITLSSRFRQKGRKDDLEEAILLLREGLLLCPASHPFRSHYQSWLALCLWKQYKLSADTALLEEAMLSFRTAVACDSSVLDSSKAAQVWARCADESDQEFALEAWIHAVELLPRLAMMASYMKSRHQLLANHLGDRLIASSAATCAIRLGRYDQAVEMLEEGRSIFWSQALQLRTCFDGLWMVNPELGGTLQDASRALEQSSFHKTSSVGAVYDPSTAMTAEAQAARFRQLHDKWSATLKEVRDLEGFQDFLRPRKLASLREAAAHGPIVLNATESLCDALIITLTGVERVSLSSMMTGRDAQLLTNSLLDAVFNNLTHANQVSLQSLLQKVVAGDSVPWSRDSFQVMVAIQPEPSDLRYSQLPNTREELKQIAKHVPASFLIKLGDRDSPSSNVEAVLSRLPHEVSKIMEQSLPDASLAFLSACETAVGDVRLPDEAFHLAATMLFCGFRRVVATMWSIYDEDDPKIADEFYGHLFHGRPSLASAWEPFYSSSPAFSAHSTASVLSLQGKAPLPGHPKTLRDLSGVAELLTLPASFGAIQLGETFSGALAVNNEAVGAVGSVLLRVEMQTATSKVLLAELGGPTFVLAAGDTLETVVQHEIKELGQHVLACTVTYQLPPGARPPAATSSEGAVDRDPSVQTFRKFYKFVVTNPLSVKTKVHVPRSPSALLSRNEREKVFLEVHIQNLTQEPMWFERMLFEPAQGWRVDDANVFAAGALDADAMSVGGESLFSGPTGMMQPQDARQYLCILSATVLPTFAVQHSPGQVIPLGRLDITWRSSFGEPGRLLTSMLSRRIPLSPTTQPPRQPPSALPLHLQRSATVQTPSQGSRPPSRASTPPIGPASYRPSSPFKNRPMSIPPRTQSPVTFGSAGQAMASGQGLTMATIPMLDAVDVDLVVRAIPRDPLLIETPFSVAFTLAVSATMVRARGRDRVLSIAVQHVQPTQIRPSQQPSAPAVESVDQRASVKPIGLAPPSVTSTPLSRVMDDRTLVGSPQQQYLTHGEDERSGDGVPLLPSPVPEPKDAEKYAKPSAGGARYLGASALFLPPVRLSPSGEEPQGSVESDDDSSASHDVKLPAAKVEASWDFELSYLPVRAGFSTVGGLRVLLVEDRWEDGDEEKALVEGRRPAPARVLKEWDVVDRSTIQPHHFSKPLRQEVMLAYGEGCCEMIV</sequence>